<accession>A0A5B7HKT4</accession>
<reference evidence="2 3" key="1">
    <citation type="submission" date="2019-05" db="EMBL/GenBank/DDBJ databases">
        <title>Another draft genome of Portunus trituberculatus and its Hox gene families provides insights of decapod evolution.</title>
        <authorList>
            <person name="Jeong J.-H."/>
            <person name="Song I."/>
            <person name="Kim S."/>
            <person name="Choi T."/>
            <person name="Kim D."/>
            <person name="Ryu S."/>
            <person name="Kim W."/>
        </authorList>
    </citation>
    <scope>NUCLEOTIDE SEQUENCE [LARGE SCALE GENOMIC DNA]</scope>
    <source>
        <tissue evidence="2">Muscle</tissue>
    </source>
</reference>
<keyword evidence="3" id="KW-1185">Reference proteome</keyword>
<dbReference type="EMBL" id="VSRR010029024">
    <property type="protein sequence ID" value="MPC69204.1"/>
    <property type="molecule type" value="Genomic_DNA"/>
</dbReference>
<evidence type="ECO:0000313" key="3">
    <source>
        <dbReference type="Proteomes" id="UP000324222"/>
    </source>
</evidence>
<evidence type="ECO:0000313" key="2">
    <source>
        <dbReference type="EMBL" id="MPC69204.1"/>
    </source>
</evidence>
<proteinExistence type="predicted"/>
<gene>
    <name evidence="2" type="ORF">E2C01_063420</name>
</gene>
<feature type="compositionally biased region" description="Polar residues" evidence="1">
    <location>
        <begin position="1"/>
        <end position="12"/>
    </location>
</feature>
<comment type="caution">
    <text evidence="2">The sequence shown here is derived from an EMBL/GenBank/DDBJ whole genome shotgun (WGS) entry which is preliminary data.</text>
</comment>
<dbReference type="Proteomes" id="UP000324222">
    <property type="component" value="Unassembled WGS sequence"/>
</dbReference>
<organism evidence="2 3">
    <name type="scientific">Portunus trituberculatus</name>
    <name type="common">Swimming crab</name>
    <name type="synonym">Neptunus trituberculatus</name>
    <dbReference type="NCBI Taxonomy" id="210409"/>
    <lineage>
        <taxon>Eukaryota</taxon>
        <taxon>Metazoa</taxon>
        <taxon>Ecdysozoa</taxon>
        <taxon>Arthropoda</taxon>
        <taxon>Crustacea</taxon>
        <taxon>Multicrustacea</taxon>
        <taxon>Malacostraca</taxon>
        <taxon>Eumalacostraca</taxon>
        <taxon>Eucarida</taxon>
        <taxon>Decapoda</taxon>
        <taxon>Pleocyemata</taxon>
        <taxon>Brachyura</taxon>
        <taxon>Eubrachyura</taxon>
        <taxon>Portunoidea</taxon>
        <taxon>Portunidae</taxon>
        <taxon>Portuninae</taxon>
        <taxon>Portunus</taxon>
    </lineage>
</organism>
<sequence length="76" mass="8333">MRNVATRASSGQIYGRSGQANGGSGRCNMNWKVCLGNVAWSGLDALPVRQLGGEWRSSAMLGLGEEREREREDQYT</sequence>
<evidence type="ECO:0000256" key="1">
    <source>
        <dbReference type="SAM" id="MobiDB-lite"/>
    </source>
</evidence>
<protein>
    <submittedName>
        <fullName evidence="2">Uncharacterized protein</fullName>
    </submittedName>
</protein>
<feature type="region of interest" description="Disordered" evidence="1">
    <location>
        <begin position="1"/>
        <end position="25"/>
    </location>
</feature>
<name>A0A5B7HKT4_PORTR</name>
<dbReference type="AlphaFoldDB" id="A0A5B7HKT4"/>